<protein>
    <recommendedName>
        <fullName evidence="2">BTB domain-containing protein</fullName>
    </recommendedName>
</protein>
<accession>A0A8H2WHQ8</accession>
<dbReference type="EMBL" id="CAJMWS010000265">
    <property type="protein sequence ID" value="CAE6387124.1"/>
    <property type="molecule type" value="Genomic_DNA"/>
</dbReference>
<dbReference type="Proteomes" id="UP000663846">
    <property type="component" value="Unassembled WGS sequence"/>
</dbReference>
<sequence length="120" mass="13726">MPKRSSDANASSQRATNNSRKRVKKEEAVSQVNLLEDIGESTTPTTQDAHFYFRDGNVTLRVHHVIFKVHITLLEAHSEDFCNRFNLYSESEGTCDEDAIIIPEVQPSQFRNLLKIIYCL</sequence>
<dbReference type="Gene3D" id="3.30.710.10">
    <property type="entry name" value="Potassium Channel Kv1.1, Chain A"/>
    <property type="match status" value="1"/>
</dbReference>
<evidence type="ECO:0000313" key="4">
    <source>
        <dbReference type="Proteomes" id="UP000663846"/>
    </source>
</evidence>
<dbReference type="CDD" id="cd18186">
    <property type="entry name" value="BTB_POZ_ZBTB_KLHL-like"/>
    <property type="match status" value="1"/>
</dbReference>
<organism evidence="3 4">
    <name type="scientific">Rhizoctonia solani</name>
    <dbReference type="NCBI Taxonomy" id="456999"/>
    <lineage>
        <taxon>Eukaryota</taxon>
        <taxon>Fungi</taxon>
        <taxon>Dikarya</taxon>
        <taxon>Basidiomycota</taxon>
        <taxon>Agaricomycotina</taxon>
        <taxon>Agaricomycetes</taxon>
        <taxon>Cantharellales</taxon>
        <taxon>Ceratobasidiaceae</taxon>
        <taxon>Rhizoctonia</taxon>
    </lineage>
</organism>
<gene>
    <name evidence="3" type="ORF">RDB_LOCUS40238</name>
</gene>
<dbReference type="SUPFAM" id="SSF54695">
    <property type="entry name" value="POZ domain"/>
    <property type="match status" value="1"/>
</dbReference>
<dbReference type="AlphaFoldDB" id="A0A8H2WHQ8"/>
<dbReference type="PROSITE" id="PS50097">
    <property type="entry name" value="BTB"/>
    <property type="match status" value="1"/>
</dbReference>
<dbReference type="Pfam" id="PF00651">
    <property type="entry name" value="BTB"/>
    <property type="match status" value="1"/>
</dbReference>
<feature type="compositionally biased region" description="Polar residues" evidence="1">
    <location>
        <begin position="7"/>
        <end position="18"/>
    </location>
</feature>
<evidence type="ECO:0000256" key="1">
    <source>
        <dbReference type="SAM" id="MobiDB-lite"/>
    </source>
</evidence>
<proteinExistence type="predicted"/>
<feature type="region of interest" description="Disordered" evidence="1">
    <location>
        <begin position="1"/>
        <end position="28"/>
    </location>
</feature>
<reference evidence="3" key="1">
    <citation type="submission" date="2021-01" db="EMBL/GenBank/DDBJ databases">
        <authorList>
            <person name="Kaushik A."/>
        </authorList>
    </citation>
    <scope>NUCLEOTIDE SEQUENCE</scope>
    <source>
        <strain evidence="3">AG1-1C</strain>
    </source>
</reference>
<feature type="domain" description="BTB" evidence="2">
    <location>
        <begin position="56"/>
        <end position="120"/>
    </location>
</feature>
<dbReference type="InterPro" id="IPR000210">
    <property type="entry name" value="BTB/POZ_dom"/>
</dbReference>
<comment type="caution">
    <text evidence="3">The sequence shown here is derived from an EMBL/GenBank/DDBJ whole genome shotgun (WGS) entry which is preliminary data.</text>
</comment>
<dbReference type="InterPro" id="IPR011333">
    <property type="entry name" value="SKP1/BTB/POZ_sf"/>
</dbReference>
<evidence type="ECO:0000313" key="3">
    <source>
        <dbReference type="EMBL" id="CAE6387124.1"/>
    </source>
</evidence>
<evidence type="ECO:0000259" key="2">
    <source>
        <dbReference type="PROSITE" id="PS50097"/>
    </source>
</evidence>
<name>A0A8H2WHQ8_9AGAM</name>